<feature type="transmembrane region" description="Helical" evidence="2">
    <location>
        <begin position="46"/>
        <end position="65"/>
    </location>
</feature>
<comment type="caution">
    <text evidence="4">The sequence shown here is derived from an EMBL/GenBank/DDBJ whole genome shotgun (WGS) entry which is preliminary data.</text>
</comment>
<keyword evidence="2" id="KW-0472">Membrane</keyword>
<proteinExistence type="predicted"/>
<keyword evidence="2" id="KW-0812">Transmembrane</keyword>
<accession>A0ABW3CZ21</accession>
<dbReference type="RefSeq" id="WP_386408779.1">
    <property type="nucleotide sequence ID" value="NZ_JBHTJH010000017.1"/>
</dbReference>
<dbReference type="EMBL" id="JBHTJH010000017">
    <property type="protein sequence ID" value="MFD0863069.1"/>
    <property type="molecule type" value="Genomic_DNA"/>
</dbReference>
<evidence type="ECO:0000256" key="1">
    <source>
        <dbReference type="SAM" id="MobiDB-lite"/>
    </source>
</evidence>
<feature type="region of interest" description="Disordered" evidence="1">
    <location>
        <begin position="80"/>
        <end position="161"/>
    </location>
</feature>
<sequence length="554" mass="61229">MGDQKNIDRLFQERFKDFEVVPEDRVWENIEATLQEKKRKRRIIPLWLKLGGVAAVLALLFMIGYDFDTKTDFDSNTPITDVKNTSDAASDPSARDSGTGTEASPNNGITIDEEATTNGVASTEEKEKIDEEVPSSKTELATPILEPNNKPVVSQDKNEPSLEAEIDQKIEQRGRAPLQKQQEKDAIVGIDNDTQKRHEKQNTPTNFQNEKKNLTTDKAIAPVTKDALAKNNIPLLYQNQEKREFLSTELPNTQKTIVKTDIVESEKLKDITPEREAEEDITEISKKKSLFDVISEKELETMNSEKEAIAANNNDKKWSVNPVVAPVYYNTIGEGSPIHSQFSDNGKNGDVNLSYGVNVAYNVTDRLSVRSGINKVTVGYTTNDISFAPTVAPTTISTITYDGSLATMAIADRGAAVISSTESFAELGAIDATAFDGAMNQQMGYLEVPLEIKYRVVGNKLGINLIAGASTLFLTDNEITLEADNFSTEMGEANNLNEVSFSTNFGVGVDYSISNQFQLSLEPMFKYQLNSFSDNQGGFKPYILGVYTGFSFKF</sequence>
<feature type="compositionally biased region" description="Polar residues" evidence="1">
    <location>
        <begin position="98"/>
        <end position="109"/>
    </location>
</feature>
<name>A0ABW3CZ21_9FLAO</name>
<protein>
    <submittedName>
        <fullName evidence="4">Outer membrane beta-barrel protein</fullName>
    </submittedName>
</protein>
<dbReference type="SUPFAM" id="SSF56925">
    <property type="entry name" value="OMPA-like"/>
    <property type="match status" value="1"/>
</dbReference>
<keyword evidence="5" id="KW-1185">Reference proteome</keyword>
<dbReference type="InterPro" id="IPR025665">
    <property type="entry name" value="Beta-barrel_OMP_2"/>
</dbReference>
<evidence type="ECO:0000313" key="4">
    <source>
        <dbReference type="EMBL" id="MFD0863069.1"/>
    </source>
</evidence>
<evidence type="ECO:0000256" key="2">
    <source>
        <dbReference type="SAM" id="Phobius"/>
    </source>
</evidence>
<dbReference type="InterPro" id="IPR011250">
    <property type="entry name" value="OMP/PagP_B-barrel"/>
</dbReference>
<feature type="domain" description="Outer membrane protein beta-barrel" evidence="3">
    <location>
        <begin position="341"/>
        <end position="521"/>
    </location>
</feature>
<evidence type="ECO:0000313" key="5">
    <source>
        <dbReference type="Proteomes" id="UP001596978"/>
    </source>
</evidence>
<feature type="compositionally biased region" description="Low complexity" evidence="1">
    <location>
        <begin position="86"/>
        <end position="97"/>
    </location>
</feature>
<organism evidence="4 5">
    <name type="scientific">Sungkyunkwania multivorans</name>
    <dbReference type="NCBI Taxonomy" id="1173618"/>
    <lineage>
        <taxon>Bacteria</taxon>
        <taxon>Pseudomonadati</taxon>
        <taxon>Bacteroidota</taxon>
        <taxon>Flavobacteriia</taxon>
        <taxon>Flavobacteriales</taxon>
        <taxon>Flavobacteriaceae</taxon>
        <taxon>Sungkyunkwania</taxon>
    </lineage>
</organism>
<evidence type="ECO:0000259" key="3">
    <source>
        <dbReference type="Pfam" id="PF13568"/>
    </source>
</evidence>
<gene>
    <name evidence="4" type="ORF">ACFQ1M_12715</name>
</gene>
<reference evidence="5" key="1">
    <citation type="journal article" date="2019" name="Int. J. Syst. Evol. Microbiol.">
        <title>The Global Catalogue of Microorganisms (GCM) 10K type strain sequencing project: providing services to taxonomists for standard genome sequencing and annotation.</title>
        <authorList>
            <consortium name="The Broad Institute Genomics Platform"/>
            <consortium name="The Broad Institute Genome Sequencing Center for Infectious Disease"/>
            <person name="Wu L."/>
            <person name="Ma J."/>
        </authorList>
    </citation>
    <scope>NUCLEOTIDE SEQUENCE [LARGE SCALE GENOMIC DNA]</scope>
    <source>
        <strain evidence="5">CCUG 62952</strain>
    </source>
</reference>
<dbReference type="Proteomes" id="UP001596978">
    <property type="component" value="Unassembled WGS sequence"/>
</dbReference>
<dbReference type="Pfam" id="PF13568">
    <property type="entry name" value="OMP_b-brl_2"/>
    <property type="match status" value="1"/>
</dbReference>
<keyword evidence="2" id="KW-1133">Transmembrane helix</keyword>